<dbReference type="EMBL" id="VORV01000024">
    <property type="protein sequence ID" value="TXD75524.1"/>
    <property type="molecule type" value="Genomic_DNA"/>
</dbReference>
<dbReference type="RefSeq" id="WP_143244266.1">
    <property type="nucleotide sequence ID" value="NZ_MSSV01000034.1"/>
</dbReference>
<dbReference type="EMBL" id="QKZU01000026">
    <property type="protein sequence ID" value="PZX49954.1"/>
    <property type="molecule type" value="Genomic_DNA"/>
</dbReference>
<organism evidence="2 4">
    <name type="scientific">Algoriphagus ratkowskyi</name>
    <dbReference type="NCBI Taxonomy" id="57028"/>
    <lineage>
        <taxon>Bacteria</taxon>
        <taxon>Pseudomonadati</taxon>
        <taxon>Bacteroidota</taxon>
        <taxon>Cytophagia</taxon>
        <taxon>Cytophagales</taxon>
        <taxon>Cyclobacteriaceae</taxon>
        <taxon>Algoriphagus</taxon>
    </lineage>
</organism>
<gene>
    <name evidence="3" type="ORF">ESW18_20140</name>
    <name evidence="2" type="ORF">LV84_04144</name>
</gene>
<keyword evidence="1" id="KW-0812">Transmembrane</keyword>
<feature type="transmembrane region" description="Helical" evidence="1">
    <location>
        <begin position="12"/>
        <end position="33"/>
    </location>
</feature>
<feature type="transmembrane region" description="Helical" evidence="1">
    <location>
        <begin position="45"/>
        <end position="66"/>
    </location>
</feature>
<dbReference type="Proteomes" id="UP000321927">
    <property type="component" value="Unassembled WGS sequence"/>
</dbReference>
<dbReference type="Proteomes" id="UP000249115">
    <property type="component" value="Unassembled WGS sequence"/>
</dbReference>
<evidence type="ECO:0000313" key="2">
    <source>
        <dbReference type="EMBL" id="PZX49954.1"/>
    </source>
</evidence>
<evidence type="ECO:0000256" key="1">
    <source>
        <dbReference type="SAM" id="Phobius"/>
    </source>
</evidence>
<sequence>MPGFEVSEEVYYTVLGWLILFAGFLLLLHKILNPKKEDEGHFGKAAYYQMTILAIGLVIAGLIMILKN</sequence>
<reference evidence="2 4" key="1">
    <citation type="submission" date="2018-06" db="EMBL/GenBank/DDBJ databases">
        <title>Genomic Encyclopedia of Archaeal and Bacterial Type Strains, Phase II (KMG-II): from individual species to whole genera.</title>
        <authorList>
            <person name="Goeker M."/>
        </authorList>
    </citation>
    <scope>NUCLEOTIDE SEQUENCE [LARGE SCALE GENOMIC DNA]</scope>
    <source>
        <strain evidence="2 4">DSM 22686</strain>
    </source>
</reference>
<accession>A0A2W7QNN4</accession>
<keyword evidence="1" id="KW-1133">Transmembrane helix</keyword>
<protein>
    <submittedName>
        <fullName evidence="2">Uncharacterized protein</fullName>
    </submittedName>
</protein>
<reference evidence="3 5" key="2">
    <citation type="submission" date="2019-08" db="EMBL/GenBank/DDBJ databases">
        <title>Genome of Algoriphagus ratkowskyi IC026.</title>
        <authorList>
            <person name="Bowman J.P."/>
        </authorList>
    </citation>
    <scope>NUCLEOTIDE SEQUENCE [LARGE SCALE GENOMIC DNA]</scope>
    <source>
        <strain evidence="3 5">IC026</strain>
    </source>
</reference>
<proteinExistence type="predicted"/>
<keyword evidence="5" id="KW-1185">Reference proteome</keyword>
<evidence type="ECO:0000313" key="5">
    <source>
        <dbReference type="Proteomes" id="UP000321927"/>
    </source>
</evidence>
<name>A0A2W7QNN4_9BACT</name>
<keyword evidence="1" id="KW-0472">Membrane</keyword>
<evidence type="ECO:0000313" key="3">
    <source>
        <dbReference type="EMBL" id="TXD75524.1"/>
    </source>
</evidence>
<evidence type="ECO:0000313" key="4">
    <source>
        <dbReference type="Proteomes" id="UP000249115"/>
    </source>
</evidence>
<comment type="caution">
    <text evidence="2">The sequence shown here is derived from an EMBL/GenBank/DDBJ whole genome shotgun (WGS) entry which is preliminary data.</text>
</comment>
<dbReference type="AlphaFoldDB" id="A0A2W7QNN4"/>